<dbReference type="InterPro" id="IPR001487">
    <property type="entry name" value="Bromodomain"/>
</dbReference>
<feature type="domain" description="Bromo" evidence="3">
    <location>
        <begin position="279"/>
        <end position="364"/>
    </location>
</feature>
<protein>
    <recommendedName>
        <fullName evidence="3">Bromo domain-containing protein</fullName>
    </recommendedName>
</protein>
<feature type="compositionally biased region" description="Low complexity" evidence="2">
    <location>
        <begin position="1"/>
        <end position="58"/>
    </location>
</feature>
<dbReference type="PANTHER" id="PTHR46136:SF1">
    <property type="entry name" value="TRANSCRIPTION FACTOR GTE11-RELATED"/>
    <property type="match status" value="1"/>
</dbReference>
<dbReference type="InterPro" id="IPR052442">
    <property type="entry name" value="Env_Response_Regulator"/>
</dbReference>
<dbReference type="GeneID" id="13444861"/>
<dbReference type="eggNOG" id="ENOG502S9MI">
    <property type="taxonomic scope" value="Eukaryota"/>
</dbReference>
<organism evidence="4 6">
    <name type="scientific">Neospora caninum (strain Liverpool)</name>
    <dbReference type="NCBI Taxonomy" id="572307"/>
    <lineage>
        <taxon>Eukaryota</taxon>
        <taxon>Sar</taxon>
        <taxon>Alveolata</taxon>
        <taxon>Apicomplexa</taxon>
        <taxon>Conoidasida</taxon>
        <taxon>Coccidia</taxon>
        <taxon>Eucoccidiorida</taxon>
        <taxon>Eimeriorina</taxon>
        <taxon>Sarcocystidae</taxon>
        <taxon>Neospora</taxon>
    </lineage>
</organism>
<dbReference type="InterPro" id="IPR036427">
    <property type="entry name" value="Bromodomain-like_sf"/>
</dbReference>
<feature type="region of interest" description="Disordered" evidence="2">
    <location>
        <begin position="1"/>
        <end position="105"/>
    </location>
</feature>
<gene>
    <name evidence="5" type="ORF">BN1204_024050</name>
    <name evidence="4" type="ORF">NCLIV_024050</name>
</gene>
<evidence type="ECO:0000313" key="5">
    <source>
        <dbReference type="EMBL" id="CEL66595.1"/>
    </source>
</evidence>
<proteinExistence type="predicted"/>
<evidence type="ECO:0000313" key="6">
    <source>
        <dbReference type="Proteomes" id="UP000007494"/>
    </source>
</evidence>
<evidence type="ECO:0000313" key="4">
    <source>
        <dbReference type="EMBL" id="CBZ52616.1"/>
    </source>
</evidence>
<feature type="region of interest" description="Disordered" evidence="2">
    <location>
        <begin position="401"/>
        <end position="465"/>
    </location>
</feature>
<evidence type="ECO:0000256" key="1">
    <source>
        <dbReference type="ARBA" id="ARBA00023117"/>
    </source>
</evidence>
<sequence length="659" mass="68085">MEQPSAAPTSSAPSTSERTEAPPSASALVVASSVPTEEPAVSSPAYSSAAPVSLSAPATAGSPLVGSSTAPSSAGDSQTSPPLECTSSSASVNPGTSPPLSAASSAAVRLDGAIHGFDCARGELLLTEAEARAVEEHLVAEWAKKGSETGGDKSGRPLWRLQPVIEAARCPGGAKRSRKGVGASSRRGLNALSGLLDSAGVKLEPTELSASGRPQRSSRSSSSSAGPSAASAPAETLSHSASHTSSPSQEASSRRGNSKDAQAGSQSWVPSPWVCWMHEVLVELCKQPVCLPFFPRVSPRDTHYPELARKVFPAIPITLESVLDRLERNEYTCTEEVFNDVYTVFLCAFRYYEPGNQYWMMAQEASIVFQSLTQNKRLLSCDFDGFIAGALNHSSASASSLGVSTPGAAGGPGLPPASVGHQSSVGSKQQIAGRVERKGRGRDAGKAGKGKAKGRGATGLQNSGTSGELGNVYHAGASGAHLFPSGPSVPAASGVVKAEEREAFQQILGQLDMEVHLELYSVFKDRAMWLSFGTGEVELDDASTAPEVFREMVAWCRGKLAEKHQRQASHGLPHAQNLLSPAGRSAPPTYSMQAPGAAYGGAPLLGGDASHGVTHAATKRPAASSEAGNLPSPPEKKQRTSVADSGSSSSSDDGSDDDY</sequence>
<name>F0VFX2_NEOCL</name>
<accession>F0VFX2</accession>
<evidence type="ECO:0000259" key="3">
    <source>
        <dbReference type="Pfam" id="PF00439"/>
    </source>
</evidence>
<feature type="compositionally biased region" description="Polar residues" evidence="2">
    <location>
        <begin position="65"/>
        <end position="95"/>
    </location>
</feature>
<dbReference type="Gene3D" id="1.20.920.10">
    <property type="entry name" value="Bromodomain-like"/>
    <property type="match status" value="1"/>
</dbReference>
<dbReference type="RefSeq" id="XP_003882648.1">
    <property type="nucleotide sequence ID" value="XM_003882599.1"/>
</dbReference>
<dbReference type="Proteomes" id="UP000007494">
    <property type="component" value="Chromosome VIIb"/>
</dbReference>
<dbReference type="OrthoDB" id="343702at2759"/>
<dbReference type="Pfam" id="PF00439">
    <property type="entry name" value="Bromodomain"/>
    <property type="match status" value="1"/>
</dbReference>
<dbReference type="SUPFAM" id="SSF47370">
    <property type="entry name" value="Bromodomain"/>
    <property type="match status" value="1"/>
</dbReference>
<dbReference type="InParanoid" id="F0VFX2"/>
<feature type="compositionally biased region" description="Basic and acidic residues" evidence="2">
    <location>
        <begin position="142"/>
        <end position="155"/>
    </location>
</feature>
<dbReference type="OMA" id="LCAFRYY"/>
<dbReference type="EMBL" id="FR823389">
    <property type="protein sequence ID" value="CBZ52616.1"/>
    <property type="molecule type" value="Genomic_DNA"/>
</dbReference>
<feature type="compositionally biased region" description="Low complexity" evidence="2">
    <location>
        <begin position="209"/>
        <end position="251"/>
    </location>
</feature>
<feature type="compositionally biased region" description="Basic and acidic residues" evidence="2">
    <location>
        <begin position="434"/>
        <end position="446"/>
    </location>
</feature>
<dbReference type="CDD" id="cd04369">
    <property type="entry name" value="Bromodomain"/>
    <property type="match status" value="1"/>
</dbReference>
<keyword evidence="1" id="KW-0103">Bromodomain</keyword>
<feature type="compositionally biased region" description="Polar residues" evidence="2">
    <location>
        <begin position="420"/>
        <end position="430"/>
    </location>
</feature>
<reference evidence="4" key="2">
    <citation type="submission" date="2011-03" db="EMBL/GenBank/DDBJ databases">
        <title>Comparative genomics and transcriptomics of Neospora caninum and Toxoplasma gondii.</title>
        <authorList>
            <person name="Reid A.J."/>
            <person name="Sohal A."/>
            <person name="Harris D."/>
            <person name="Quail M."/>
            <person name="Sanders M."/>
            <person name="Berriman M."/>
            <person name="Wastling J.M."/>
            <person name="Pain A."/>
        </authorList>
    </citation>
    <scope>NUCLEOTIDE SEQUENCE</scope>
    <source>
        <strain evidence="4">Liverpool</strain>
    </source>
</reference>
<feature type="region of interest" description="Disordered" evidence="2">
    <location>
        <begin position="205"/>
        <end position="267"/>
    </location>
</feature>
<dbReference type="VEuPathDB" id="ToxoDB:NCLIV_024050"/>
<reference evidence="4" key="1">
    <citation type="submission" date="2011-02" db="EMBL/GenBank/DDBJ databases">
        <authorList>
            <person name="Aslett M."/>
        </authorList>
    </citation>
    <scope>NUCLEOTIDE SEQUENCE</scope>
    <source>
        <strain evidence="4">Liverpool</strain>
    </source>
</reference>
<keyword evidence="6" id="KW-1185">Reference proteome</keyword>
<reference evidence="6" key="3">
    <citation type="journal article" date="2012" name="PLoS Pathog.">
        <title>Comparative genomics of the apicomplexan parasites Toxoplasma gondii and Neospora caninum: Coccidia differing in host range and transmission strategy.</title>
        <authorList>
            <person name="Reid A.J."/>
            <person name="Vermont S.J."/>
            <person name="Cotton J.A."/>
            <person name="Harris D."/>
            <person name="Hill-Cawthorne G.A."/>
            <person name="Konen-Waisman S."/>
            <person name="Latham S.M."/>
            <person name="Mourier T."/>
            <person name="Norton R."/>
            <person name="Quail M.A."/>
            <person name="Sanders M."/>
            <person name="Shanmugam D."/>
            <person name="Sohal A."/>
            <person name="Wasmuth J.D."/>
            <person name="Brunk B."/>
            <person name="Grigg M.E."/>
            <person name="Howard J.C."/>
            <person name="Parkinson J."/>
            <person name="Roos D.S."/>
            <person name="Trees A.J."/>
            <person name="Berriman M."/>
            <person name="Pain A."/>
            <person name="Wastling J.M."/>
        </authorList>
    </citation>
    <scope>NUCLEOTIDE SEQUENCE [LARGE SCALE GENOMIC DNA]</scope>
    <source>
        <strain evidence="6">Liverpool</strain>
    </source>
</reference>
<reference evidence="5" key="4">
    <citation type="journal article" date="2015" name="PLoS ONE">
        <title>Comprehensive Evaluation of Toxoplasma gondii VEG and Neospora caninum LIV Genomes with Tachyzoite Stage Transcriptome and Proteome Defines Novel Transcript Features.</title>
        <authorList>
            <person name="Ramaprasad A."/>
            <person name="Mourier T."/>
            <person name="Naeem R."/>
            <person name="Malas T.B."/>
            <person name="Moussa E."/>
            <person name="Panigrahi A."/>
            <person name="Vermont S.J."/>
            <person name="Otto T.D."/>
            <person name="Wastling J."/>
            <person name="Pain A."/>
        </authorList>
    </citation>
    <scope>NUCLEOTIDE SEQUENCE</scope>
    <source>
        <strain evidence="5">Liverpool</strain>
    </source>
</reference>
<dbReference type="AlphaFoldDB" id="F0VFX2"/>
<feature type="region of interest" description="Disordered" evidence="2">
    <location>
        <begin position="566"/>
        <end position="594"/>
    </location>
</feature>
<feature type="region of interest" description="Disordered" evidence="2">
    <location>
        <begin position="142"/>
        <end position="164"/>
    </location>
</feature>
<feature type="region of interest" description="Disordered" evidence="2">
    <location>
        <begin position="610"/>
        <end position="659"/>
    </location>
</feature>
<evidence type="ECO:0000256" key="2">
    <source>
        <dbReference type="SAM" id="MobiDB-lite"/>
    </source>
</evidence>
<dbReference type="PANTHER" id="PTHR46136">
    <property type="entry name" value="TRANSCRIPTION FACTOR GTE8"/>
    <property type="match status" value="1"/>
</dbReference>
<dbReference type="EMBL" id="LN714482">
    <property type="protein sequence ID" value="CEL66595.1"/>
    <property type="molecule type" value="Genomic_DNA"/>
</dbReference>